<evidence type="ECO:0000256" key="8">
    <source>
        <dbReference type="SAM" id="Phobius"/>
    </source>
</evidence>
<sequence length="344" mass="35041">MKTAALAPQAEPLASRLLAGRGDLIVNNILLVALILLIAFFASQSPAFLSVSNFKVILTNYAAIGVVAAVMTPLVIAGHVDLSVGSNIAFSGMVTALAITSWGVPPAVAFGVGVATGAAVGLVNGLLNGVLRFNPIIVTLGMLGLLRGVTLLVNSTEVYGLGDTFFWIGNGDLLGIPVLLWFVCGAFALAGLFTSATVWGRHIYAIGINPQAAFLAALPVRGLLVALYVAAGAAAGLAGVMLVGRLDGASPGSLGLQMELQALTIILLGGVAFAGGRGRVMGVVTAWVFLGVMDNGLTLLNVPPFVQLVASGLALVFAASLDALGSFITTRGARRKLVAERLAK</sequence>
<evidence type="ECO:0000256" key="1">
    <source>
        <dbReference type="ARBA" id="ARBA00004651"/>
    </source>
</evidence>
<evidence type="ECO:0008006" key="11">
    <source>
        <dbReference type="Google" id="ProtNLM"/>
    </source>
</evidence>
<dbReference type="GO" id="GO:0022857">
    <property type="term" value="F:transmembrane transporter activity"/>
    <property type="evidence" value="ECO:0007669"/>
    <property type="project" value="InterPro"/>
</dbReference>
<keyword evidence="5 8" id="KW-0812">Transmembrane</keyword>
<dbReference type="Pfam" id="PF02653">
    <property type="entry name" value="BPD_transp_2"/>
    <property type="match status" value="1"/>
</dbReference>
<proteinExistence type="predicted"/>
<feature type="transmembrane region" description="Helical" evidence="8">
    <location>
        <begin position="280"/>
        <end position="299"/>
    </location>
</feature>
<feature type="transmembrane region" description="Helical" evidence="8">
    <location>
        <begin position="108"/>
        <end position="127"/>
    </location>
</feature>
<feature type="transmembrane region" description="Helical" evidence="8">
    <location>
        <begin position="24"/>
        <end position="42"/>
    </location>
</feature>
<dbReference type="Proteomes" id="UP000019486">
    <property type="component" value="Unassembled WGS sequence"/>
</dbReference>
<protein>
    <recommendedName>
        <fullName evidence="11">ABC transporter permease</fullName>
    </recommendedName>
</protein>
<evidence type="ECO:0000256" key="7">
    <source>
        <dbReference type="ARBA" id="ARBA00023136"/>
    </source>
</evidence>
<dbReference type="PATRIC" id="fig|1385369.3.peg.2016"/>
<dbReference type="CDD" id="cd06579">
    <property type="entry name" value="TM_PBP1_transp_AraH_like"/>
    <property type="match status" value="1"/>
</dbReference>
<dbReference type="GO" id="GO:0005886">
    <property type="term" value="C:plasma membrane"/>
    <property type="evidence" value="ECO:0007669"/>
    <property type="project" value="UniProtKB-SubCell"/>
</dbReference>
<dbReference type="PANTHER" id="PTHR32196">
    <property type="entry name" value="ABC TRANSPORTER PERMEASE PROTEIN YPHD-RELATED-RELATED"/>
    <property type="match status" value="1"/>
</dbReference>
<feature type="transmembrane region" description="Helical" evidence="8">
    <location>
        <begin position="54"/>
        <end position="77"/>
    </location>
</feature>
<gene>
    <name evidence="9" type="ORF">N825_32870</name>
</gene>
<evidence type="ECO:0000256" key="4">
    <source>
        <dbReference type="ARBA" id="ARBA00022519"/>
    </source>
</evidence>
<keyword evidence="2" id="KW-0813">Transport</keyword>
<evidence type="ECO:0000256" key="5">
    <source>
        <dbReference type="ARBA" id="ARBA00022692"/>
    </source>
</evidence>
<evidence type="ECO:0000313" key="10">
    <source>
        <dbReference type="Proteomes" id="UP000019486"/>
    </source>
</evidence>
<dbReference type="RefSeq" id="WP_051511890.1">
    <property type="nucleotide sequence ID" value="NZ_AVFL01000006.1"/>
</dbReference>
<keyword evidence="3" id="KW-1003">Cell membrane</keyword>
<keyword evidence="4" id="KW-0997">Cell inner membrane</keyword>
<feature type="transmembrane region" description="Helical" evidence="8">
    <location>
        <begin position="134"/>
        <end position="153"/>
    </location>
</feature>
<dbReference type="EMBL" id="AVFL01000006">
    <property type="protein sequence ID" value="EWY40722.1"/>
    <property type="molecule type" value="Genomic_DNA"/>
</dbReference>
<keyword evidence="7 8" id="KW-0472">Membrane</keyword>
<name>W9H7R5_9PROT</name>
<evidence type="ECO:0000256" key="2">
    <source>
        <dbReference type="ARBA" id="ARBA00022448"/>
    </source>
</evidence>
<dbReference type="InterPro" id="IPR001851">
    <property type="entry name" value="ABC_transp_permease"/>
</dbReference>
<keyword evidence="10" id="KW-1185">Reference proteome</keyword>
<dbReference type="AlphaFoldDB" id="W9H7R5"/>
<feature type="transmembrane region" description="Helical" evidence="8">
    <location>
        <begin position="212"/>
        <end position="242"/>
    </location>
</feature>
<keyword evidence="6 8" id="KW-1133">Transmembrane helix</keyword>
<evidence type="ECO:0000256" key="6">
    <source>
        <dbReference type="ARBA" id="ARBA00022989"/>
    </source>
</evidence>
<comment type="subcellular location">
    <subcellularLocation>
        <location evidence="1">Cell membrane</location>
        <topology evidence="1">Multi-pass membrane protein</topology>
    </subcellularLocation>
</comment>
<comment type="caution">
    <text evidence="9">The sequence shown here is derived from an EMBL/GenBank/DDBJ whole genome shotgun (WGS) entry which is preliminary data.</text>
</comment>
<accession>W9H7R5</accession>
<evidence type="ECO:0000256" key="3">
    <source>
        <dbReference type="ARBA" id="ARBA00022475"/>
    </source>
</evidence>
<feature type="transmembrane region" description="Helical" evidence="8">
    <location>
        <begin position="84"/>
        <end position="102"/>
    </location>
</feature>
<organism evidence="9 10">
    <name type="scientific">Skermanella stibiiresistens SB22</name>
    <dbReference type="NCBI Taxonomy" id="1385369"/>
    <lineage>
        <taxon>Bacteria</taxon>
        <taxon>Pseudomonadati</taxon>
        <taxon>Pseudomonadota</taxon>
        <taxon>Alphaproteobacteria</taxon>
        <taxon>Rhodospirillales</taxon>
        <taxon>Azospirillaceae</taxon>
        <taxon>Skermanella</taxon>
    </lineage>
</organism>
<evidence type="ECO:0000313" key="9">
    <source>
        <dbReference type="EMBL" id="EWY40722.1"/>
    </source>
</evidence>
<feature type="transmembrane region" description="Helical" evidence="8">
    <location>
        <begin position="305"/>
        <end position="328"/>
    </location>
</feature>
<dbReference type="STRING" id="1385369.N825_32870"/>
<dbReference type="OrthoDB" id="7349359at2"/>
<dbReference type="PANTHER" id="PTHR32196:SF21">
    <property type="entry name" value="ABC TRANSPORTER PERMEASE PROTEIN YPHD-RELATED"/>
    <property type="match status" value="1"/>
</dbReference>
<feature type="transmembrane region" description="Helical" evidence="8">
    <location>
        <begin position="254"/>
        <end position="273"/>
    </location>
</feature>
<feature type="transmembrane region" description="Helical" evidence="8">
    <location>
        <begin position="173"/>
        <end position="200"/>
    </location>
</feature>
<reference evidence="9 10" key="1">
    <citation type="submission" date="2013-08" db="EMBL/GenBank/DDBJ databases">
        <title>The genome sequence of Skermanella stibiiresistens.</title>
        <authorList>
            <person name="Zhu W."/>
            <person name="Wang G."/>
        </authorList>
    </citation>
    <scope>NUCLEOTIDE SEQUENCE [LARGE SCALE GENOMIC DNA]</scope>
    <source>
        <strain evidence="9 10">SB22</strain>
    </source>
</reference>